<keyword evidence="1" id="KW-0472">Membrane</keyword>
<sequence length="122" mass="13986">MNAYDDNAMKPLFGIPKPSDRMRNLVIGIITSIFVLETLICAFFFPCWPPNNHDGVNIFFAFIIMMVCGSHITLIIWYREGNLEPVFRNMIYFNTFSIILLCLCGNLYIQGVGLSRTYNCTV</sequence>
<dbReference type="KEGG" id="osn:115210891"/>
<feature type="transmembrane region" description="Helical" evidence="1">
    <location>
        <begin position="25"/>
        <end position="46"/>
    </location>
</feature>
<organism evidence="2 3">
    <name type="scientific">Octopus sinensis</name>
    <name type="common">East Asian common octopus</name>
    <dbReference type="NCBI Taxonomy" id="2607531"/>
    <lineage>
        <taxon>Eukaryota</taxon>
        <taxon>Metazoa</taxon>
        <taxon>Spiralia</taxon>
        <taxon>Lophotrochozoa</taxon>
        <taxon>Mollusca</taxon>
        <taxon>Cephalopoda</taxon>
        <taxon>Coleoidea</taxon>
        <taxon>Octopodiformes</taxon>
        <taxon>Octopoda</taxon>
        <taxon>Incirrata</taxon>
        <taxon>Octopodidae</taxon>
        <taxon>Octopus</taxon>
    </lineage>
</organism>
<keyword evidence="2" id="KW-1185">Reference proteome</keyword>
<accession>A0A6P7SBU3</accession>
<proteinExistence type="predicted"/>
<evidence type="ECO:0000256" key="1">
    <source>
        <dbReference type="SAM" id="Phobius"/>
    </source>
</evidence>
<dbReference type="PANTHER" id="PTHR28603:SF1">
    <property type="entry name" value="TRANSMEMBRANE PROTEIN 243"/>
    <property type="match status" value="1"/>
</dbReference>
<dbReference type="RefSeq" id="XP_029635523.1">
    <property type="nucleotide sequence ID" value="XM_029779663.2"/>
</dbReference>
<dbReference type="Pfam" id="PF10856">
    <property type="entry name" value="DUF2678"/>
    <property type="match status" value="1"/>
</dbReference>
<name>A0A6P7SBU3_9MOLL</name>
<feature type="transmembrane region" description="Helical" evidence="1">
    <location>
        <begin position="90"/>
        <end position="109"/>
    </location>
</feature>
<dbReference type="RefSeq" id="XP_036358493.1">
    <property type="nucleotide sequence ID" value="XM_036502600.1"/>
</dbReference>
<evidence type="ECO:0000313" key="3">
    <source>
        <dbReference type="RefSeq" id="XP_029635523.1"/>
    </source>
</evidence>
<dbReference type="PANTHER" id="PTHR28603">
    <property type="entry name" value="TRANSMEMBRANE PROTEIN 243"/>
    <property type="match status" value="1"/>
</dbReference>
<evidence type="ECO:0000313" key="4">
    <source>
        <dbReference type="RefSeq" id="XP_036358492.1"/>
    </source>
</evidence>
<dbReference type="InterPro" id="IPR022564">
    <property type="entry name" value="DUF2678"/>
</dbReference>
<keyword evidence="1 3" id="KW-0812">Transmembrane</keyword>
<feature type="transmembrane region" description="Helical" evidence="1">
    <location>
        <begin position="58"/>
        <end position="78"/>
    </location>
</feature>
<evidence type="ECO:0000313" key="5">
    <source>
        <dbReference type="RefSeq" id="XP_036358493.1"/>
    </source>
</evidence>
<protein>
    <submittedName>
        <fullName evidence="3 4">Transmembrane protein 243</fullName>
    </submittedName>
</protein>
<dbReference type="AlphaFoldDB" id="A0A6P7SBU3"/>
<dbReference type="RefSeq" id="XP_036358492.1">
    <property type="nucleotide sequence ID" value="XM_036502599.1"/>
</dbReference>
<keyword evidence="1" id="KW-1133">Transmembrane helix</keyword>
<reference evidence="3 4" key="1">
    <citation type="submission" date="2025-08" db="UniProtKB">
        <authorList>
            <consortium name="RefSeq"/>
        </authorList>
    </citation>
    <scope>IDENTIFICATION</scope>
</reference>
<dbReference type="Proteomes" id="UP000515154">
    <property type="component" value="Linkage group LG4"/>
</dbReference>
<evidence type="ECO:0000313" key="2">
    <source>
        <dbReference type="Proteomes" id="UP000515154"/>
    </source>
</evidence>
<gene>
    <name evidence="3 4 5" type="primary">LOC115210891</name>
</gene>